<dbReference type="SUPFAM" id="SSF51717">
    <property type="entry name" value="Dihydropteroate synthetase-like"/>
    <property type="match status" value="1"/>
</dbReference>
<sequence length="302" mass="33406">MHKFLAPQKTITIGEITLGGQPGQYPTVLIGSLFYRGHQIVTDHQKGEFDRDRAAELLRTDQEWSIKTGLPRMIDVVGETVEALEKYVHFVAEQTGDPILVDSPVEKVRLEVMKSLRQSKIKNQLIYNSLDIGAGAQEINMLGELGVKNCVLMVFNSRSIKPFDRSKLLTKEQNILFRLAEAGVENILLDTGVLDLPSIGWSALAIADLKEKYGLVTGCAPSNALYMWKRTKQLEKEAFQAAGSVAMSLPVAYGADFIFYGPMVNASWVYAGVSMMDAVGAFTVKEYGVRPLTSQTPLLKIF</sequence>
<evidence type="ECO:0000256" key="2">
    <source>
        <dbReference type="ARBA" id="ARBA00022603"/>
    </source>
</evidence>
<evidence type="ECO:0000313" key="5">
    <source>
        <dbReference type="Proteomes" id="UP000323521"/>
    </source>
</evidence>
<dbReference type="OrthoDB" id="9553326at2"/>
<proteinExistence type="inferred from homology"/>
<dbReference type="Proteomes" id="UP000323521">
    <property type="component" value="Chromosome"/>
</dbReference>
<dbReference type="GO" id="GO:0032259">
    <property type="term" value="P:methylation"/>
    <property type="evidence" value="ECO:0007669"/>
    <property type="project" value="UniProtKB-KW"/>
</dbReference>
<keyword evidence="5" id="KW-1185">Reference proteome</keyword>
<dbReference type="Gene3D" id="3.20.20.20">
    <property type="entry name" value="Dihydropteroate synthase-like"/>
    <property type="match status" value="1"/>
</dbReference>
<protein>
    <recommendedName>
        <fullName evidence="6">Tetrahydromethanopterin S-methyltransferase subunit H</fullName>
    </recommendedName>
</protein>
<dbReference type="GO" id="GO:0006730">
    <property type="term" value="P:one-carbon metabolic process"/>
    <property type="evidence" value="ECO:0007669"/>
    <property type="project" value="InterPro"/>
</dbReference>
<dbReference type="Pfam" id="PF02007">
    <property type="entry name" value="MtrH"/>
    <property type="match status" value="1"/>
</dbReference>
<organism evidence="4 5">
    <name type="scientific">Formimonas warabiya</name>
    <dbReference type="NCBI Taxonomy" id="1761012"/>
    <lineage>
        <taxon>Bacteria</taxon>
        <taxon>Bacillati</taxon>
        <taxon>Bacillota</taxon>
        <taxon>Clostridia</taxon>
        <taxon>Eubacteriales</taxon>
        <taxon>Peptococcaceae</taxon>
        <taxon>Candidatus Formimonas</taxon>
    </lineage>
</organism>
<dbReference type="InterPro" id="IPR011005">
    <property type="entry name" value="Dihydropteroate_synth-like_sf"/>
</dbReference>
<dbReference type="AlphaFoldDB" id="A0A3G1KQV8"/>
<dbReference type="GO" id="GO:0008168">
    <property type="term" value="F:methyltransferase activity"/>
    <property type="evidence" value="ECO:0007669"/>
    <property type="project" value="UniProtKB-KW"/>
</dbReference>
<evidence type="ECO:0008006" key="6">
    <source>
        <dbReference type="Google" id="ProtNLM"/>
    </source>
</evidence>
<gene>
    <name evidence="4" type="ORF">DCMF_08820</name>
</gene>
<name>A0A3G1KQV8_FORW1</name>
<dbReference type="KEGG" id="fwa:DCMF_08820"/>
<evidence type="ECO:0000256" key="1">
    <source>
        <dbReference type="ARBA" id="ARBA00006230"/>
    </source>
</evidence>
<dbReference type="InterPro" id="IPR023467">
    <property type="entry name" value="MeTrfase_MtrH/MtxH"/>
</dbReference>
<evidence type="ECO:0000313" key="4">
    <source>
        <dbReference type="EMBL" id="ATW24862.1"/>
    </source>
</evidence>
<keyword evidence="2" id="KW-0489">Methyltransferase</keyword>
<reference evidence="4 5" key="1">
    <citation type="submission" date="2016-10" db="EMBL/GenBank/DDBJ databases">
        <title>Complete Genome Sequence of Peptococcaceae strain DCMF.</title>
        <authorList>
            <person name="Edwards R.J."/>
            <person name="Holland S.I."/>
            <person name="Deshpande N.P."/>
            <person name="Wong Y.K."/>
            <person name="Ertan H."/>
            <person name="Manefield M."/>
            <person name="Russell T.L."/>
            <person name="Lee M.J."/>
        </authorList>
    </citation>
    <scope>NUCLEOTIDE SEQUENCE [LARGE SCALE GENOMIC DNA]</scope>
    <source>
        <strain evidence="4 5">DCMF</strain>
    </source>
</reference>
<keyword evidence="3" id="KW-0808">Transferase</keyword>
<dbReference type="EMBL" id="CP017634">
    <property type="protein sequence ID" value="ATW24862.1"/>
    <property type="molecule type" value="Genomic_DNA"/>
</dbReference>
<evidence type="ECO:0000256" key="3">
    <source>
        <dbReference type="ARBA" id="ARBA00022679"/>
    </source>
</evidence>
<accession>A0A3G1KQV8</accession>
<comment type="similarity">
    <text evidence="1">Belongs to the MtrH family.</text>
</comment>
<dbReference type="RefSeq" id="WP_148134089.1">
    <property type="nucleotide sequence ID" value="NZ_CP017634.1"/>
</dbReference>